<dbReference type="InterPro" id="IPR025232">
    <property type="entry name" value="DUF4174"/>
</dbReference>
<evidence type="ECO:0000313" key="5">
    <source>
        <dbReference type="Proteomes" id="UP000203589"/>
    </source>
</evidence>
<protein>
    <recommendedName>
        <fullName evidence="3">DUF4174 domain-containing protein</fullName>
    </recommendedName>
</protein>
<gene>
    <name evidence="4" type="ORF">ANTHELSMS3_04023</name>
</gene>
<dbReference type="Proteomes" id="UP000203589">
    <property type="component" value="Chromosome"/>
</dbReference>
<proteinExistence type="predicted"/>
<dbReference type="KEGG" id="aht:ANTHELSMS3_04023"/>
<dbReference type="Pfam" id="PF13778">
    <property type="entry name" value="DUF4174"/>
    <property type="match status" value="1"/>
</dbReference>
<feature type="domain" description="DUF4174" evidence="3">
    <location>
        <begin position="41"/>
        <end position="142"/>
    </location>
</feature>
<dbReference type="EMBL" id="CP022540">
    <property type="protein sequence ID" value="ASP22632.1"/>
    <property type="molecule type" value="Genomic_DNA"/>
</dbReference>
<organism evidence="4 5">
    <name type="scientific">Antarctobacter heliothermus</name>
    <dbReference type="NCBI Taxonomy" id="74033"/>
    <lineage>
        <taxon>Bacteria</taxon>
        <taxon>Pseudomonadati</taxon>
        <taxon>Pseudomonadota</taxon>
        <taxon>Alphaproteobacteria</taxon>
        <taxon>Rhodobacterales</taxon>
        <taxon>Roseobacteraceae</taxon>
        <taxon>Antarctobacter</taxon>
    </lineage>
</organism>
<name>A0A222E8X9_9RHOB</name>
<sequence>MVKRLIAAVFVGGFASLSAAQGAETSDEPFEMILPASETSLEDWLWLKRPVVVFADNAADPRYVEQMALLSERLDALDERDVVIITDTDPAARSSVRQTLRPRGFMLAIIAKDGTIVARKPAPWSEREISRSIDKLPLRQQEQRPK</sequence>
<evidence type="ECO:0000259" key="3">
    <source>
        <dbReference type="Pfam" id="PF13778"/>
    </source>
</evidence>
<keyword evidence="1 2" id="KW-0732">Signal</keyword>
<evidence type="ECO:0000313" key="4">
    <source>
        <dbReference type="EMBL" id="ASP22632.1"/>
    </source>
</evidence>
<reference evidence="4 5" key="1">
    <citation type="submission" date="2017-07" db="EMBL/GenBank/DDBJ databases">
        <title>Genome Sequence of Antarctobacter heliothermus Strain SMS3 Isolated from a culture of the Diatom Skeletonema marinoi.</title>
        <authorList>
            <person name="Topel M."/>
            <person name="Pinder M.I.M."/>
            <person name="Johansson O.N."/>
            <person name="Kourtchenko O."/>
            <person name="Godhe A."/>
            <person name="Clarke A.K."/>
        </authorList>
    </citation>
    <scope>NUCLEOTIDE SEQUENCE [LARGE SCALE GENOMIC DNA]</scope>
    <source>
        <strain evidence="4 5">SMS3</strain>
    </source>
</reference>
<feature type="signal peptide" evidence="2">
    <location>
        <begin position="1"/>
        <end position="19"/>
    </location>
</feature>
<keyword evidence="5" id="KW-1185">Reference proteome</keyword>
<evidence type="ECO:0000256" key="1">
    <source>
        <dbReference type="ARBA" id="ARBA00022729"/>
    </source>
</evidence>
<evidence type="ECO:0000256" key="2">
    <source>
        <dbReference type="SAM" id="SignalP"/>
    </source>
</evidence>
<feature type="chain" id="PRO_5011990689" description="DUF4174 domain-containing protein" evidence="2">
    <location>
        <begin position="20"/>
        <end position="146"/>
    </location>
</feature>
<dbReference type="AlphaFoldDB" id="A0A222E8X9"/>
<accession>A0A222E8X9</accession>
<dbReference type="RefSeq" id="WP_254694791.1">
    <property type="nucleotide sequence ID" value="NZ_CP022540.1"/>
</dbReference>